<reference evidence="3" key="1">
    <citation type="submission" date="2009-06" db="EMBL/GenBank/DDBJ databases">
        <title>Complete sequence of Dickeya dadantii Ech703.</title>
        <authorList>
            <consortium name="US DOE Joint Genome Institute"/>
            <person name="Lucas S."/>
            <person name="Copeland A."/>
            <person name="Lapidus A."/>
            <person name="Glavina del Rio T."/>
            <person name="Dalin E."/>
            <person name="Tice H."/>
            <person name="Bruce D."/>
            <person name="Goodwin L."/>
            <person name="Pitluck S."/>
            <person name="Chertkov O."/>
            <person name="Brettin T."/>
            <person name="Detter J.C."/>
            <person name="Han C."/>
            <person name="Larimer F."/>
            <person name="Land M."/>
            <person name="Hauser L."/>
            <person name="Kyrpides N."/>
            <person name="Mikhailova N."/>
            <person name="Balakrishnan V."/>
            <person name="Glasner J."/>
            <person name="Perna N.T."/>
        </authorList>
    </citation>
    <scope>NUCLEOTIDE SEQUENCE [LARGE SCALE GENOMIC DNA]</scope>
    <source>
        <strain evidence="3">Ech703</strain>
    </source>
</reference>
<evidence type="ECO:0000256" key="2">
    <source>
        <dbReference type="SAM" id="Phobius"/>
    </source>
</evidence>
<dbReference type="HOGENOM" id="CLU_2464131_0_0_6"/>
<organism evidence="3 4">
    <name type="scientific">Musicola paradisiaca (strain Ech703)</name>
    <name type="common">Dickeya paradisiaca</name>
    <name type="synonym">Dickeya dadantii</name>
    <dbReference type="NCBI Taxonomy" id="579405"/>
    <lineage>
        <taxon>Bacteria</taxon>
        <taxon>Pseudomonadati</taxon>
        <taxon>Pseudomonadota</taxon>
        <taxon>Gammaproteobacteria</taxon>
        <taxon>Enterobacterales</taxon>
        <taxon>Pectobacteriaceae</taxon>
        <taxon>Musicola</taxon>
    </lineage>
</organism>
<keyword evidence="2" id="KW-0472">Membrane</keyword>
<sequence>MRNAVGLGGKSLGIRHPVNPGAGRKPLDWRSVSFGVLWFLDLLTGDCGGVDVMMSLYWLWFAIIRTTGLWHRWCVMWSTLKLHKDTAR</sequence>
<name>C6CDL3_MUSP7</name>
<dbReference type="Proteomes" id="UP000002734">
    <property type="component" value="Chromosome"/>
</dbReference>
<dbReference type="EMBL" id="CP001654">
    <property type="protein sequence ID" value="ACS85130.1"/>
    <property type="molecule type" value="Genomic_DNA"/>
</dbReference>
<accession>C6CDL3</accession>
<dbReference type="AlphaFoldDB" id="C6CDL3"/>
<evidence type="ECO:0000313" key="4">
    <source>
        <dbReference type="Proteomes" id="UP000002734"/>
    </source>
</evidence>
<evidence type="ECO:0000313" key="3">
    <source>
        <dbReference type="EMBL" id="ACS85130.1"/>
    </source>
</evidence>
<protein>
    <submittedName>
        <fullName evidence="3">Uncharacterized protein</fullName>
    </submittedName>
</protein>
<dbReference type="STRING" id="579405.Dd703_1328"/>
<feature type="transmembrane region" description="Helical" evidence="2">
    <location>
        <begin position="36"/>
        <end position="63"/>
    </location>
</feature>
<feature type="region of interest" description="Disordered" evidence="1">
    <location>
        <begin position="1"/>
        <end position="24"/>
    </location>
</feature>
<keyword evidence="4" id="KW-1185">Reference proteome</keyword>
<proteinExistence type="predicted"/>
<evidence type="ECO:0000256" key="1">
    <source>
        <dbReference type="SAM" id="MobiDB-lite"/>
    </source>
</evidence>
<keyword evidence="2" id="KW-0812">Transmembrane</keyword>
<feature type="compositionally biased region" description="Gly residues" evidence="1">
    <location>
        <begin position="1"/>
        <end position="11"/>
    </location>
</feature>
<keyword evidence="2" id="KW-1133">Transmembrane helix</keyword>
<dbReference type="KEGG" id="dda:Dd703_1328"/>
<gene>
    <name evidence="3" type="ordered locus">Dd703_1328</name>
</gene>